<accession>A0A059F3M4</accession>
<organism evidence="1 2">
    <name type="scientific">Anncaliia algerae PRA339</name>
    <dbReference type="NCBI Taxonomy" id="1288291"/>
    <lineage>
        <taxon>Eukaryota</taxon>
        <taxon>Fungi</taxon>
        <taxon>Fungi incertae sedis</taxon>
        <taxon>Microsporidia</taxon>
        <taxon>Tubulinosematoidea</taxon>
        <taxon>Tubulinosematidae</taxon>
        <taxon>Anncaliia</taxon>
    </lineage>
</organism>
<dbReference type="AlphaFoldDB" id="A0A059F3M4"/>
<reference evidence="2" key="1">
    <citation type="submission" date="2013-02" db="EMBL/GenBank/DDBJ databases">
        <authorList>
            <consortium name="The Broad Institute Genome Sequencing Platform"/>
            <person name="Cuomo C."/>
            <person name="Becnel J."/>
            <person name="Sanscrainte N."/>
            <person name="Walker B."/>
            <person name="Young S.K."/>
            <person name="Zeng Q."/>
            <person name="Gargeya S."/>
            <person name="Fitzgerald M."/>
            <person name="Haas B."/>
            <person name="Abouelleil A."/>
            <person name="Alvarado L."/>
            <person name="Arachchi H.M."/>
            <person name="Berlin A.M."/>
            <person name="Chapman S.B."/>
            <person name="Dewar J."/>
            <person name="Goldberg J."/>
            <person name="Griggs A."/>
            <person name="Gujja S."/>
            <person name="Hansen M."/>
            <person name="Howarth C."/>
            <person name="Imamovic A."/>
            <person name="Larimer J."/>
            <person name="McCowan C."/>
            <person name="Murphy C."/>
            <person name="Neiman D."/>
            <person name="Pearson M."/>
            <person name="Priest M."/>
            <person name="Roberts A."/>
            <person name="Saif S."/>
            <person name="Shea T."/>
            <person name="Sisk P."/>
            <person name="Sykes S."/>
            <person name="Wortman J."/>
            <person name="Nusbaum C."/>
            <person name="Birren B."/>
        </authorList>
    </citation>
    <scope>NUCLEOTIDE SEQUENCE [LARGE SCALE GENOMIC DNA]</scope>
    <source>
        <strain evidence="2">PRA339</strain>
    </source>
</reference>
<dbReference type="HOGENOM" id="CLU_1524756_0_0_1"/>
<dbReference type="OrthoDB" id="2196652at2759"/>
<name>A0A059F3M4_9MICR</name>
<dbReference type="VEuPathDB" id="MicrosporidiaDB:H312_01023"/>
<reference evidence="1 2" key="2">
    <citation type="submission" date="2014-03" db="EMBL/GenBank/DDBJ databases">
        <title>The Genome Sequence of Anncaliia algerae insect isolate PRA339.</title>
        <authorList>
            <consortium name="The Broad Institute Genome Sequencing Platform"/>
            <consortium name="The Broad Institute Genome Sequencing Center for Infectious Disease"/>
            <person name="Cuomo C."/>
            <person name="Becnel J."/>
            <person name="Sanscrainte N."/>
            <person name="Walker B."/>
            <person name="Young S.K."/>
            <person name="Zeng Q."/>
            <person name="Gargeya S."/>
            <person name="Fitzgerald M."/>
            <person name="Haas B."/>
            <person name="Abouelleil A."/>
            <person name="Alvarado L."/>
            <person name="Arachchi H.M."/>
            <person name="Berlin A.M."/>
            <person name="Chapman S.B."/>
            <person name="Dewar J."/>
            <person name="Goldberg J."/>
            <person name="Griggs A."/>
            <person name="Gujja S."/>
            <person name="Hansen M."/>
            <person name="Howarth C."/>
            <person name="Imamovic A."/>
            <person name="Larimer J."/>
            <person name="McCowan C."/>
            <person name="Murphy C."/>
            <person name="Neiman D."/>
            <person name="Pearson M."/>
            <person name="Priest M."/>
            <person name="Roberts A."/>
            <person name="Saif S."/>
            <person name="Shea T."/>
            <person name="Sisk P."/>
            <person name="Sykes S."/>
            <person name="Wortman J."/>
            <person name="Nusbaum C."/>
            <person name="Birren B."/>
        </authorList>
    </citation>
    <scope>NUCLEOTIDE SEQUENCE [LARGE SCALE GENOMIC DNA]</scope>
    <source>
        <strain evidence="1 2">PRA339</strain>
    </source>
</reference>
<evidence type="ECO:0000313" key="2">
    <source>
        <dbReference type="Proteomes" id="UP000030655"/>
    </source>
</evidence>
<gene>
    <name evidence="1" type="ORF">H312_01023</name>
</gene>
<proteinExistence type="predicted"/>
<evidence type="ECO:0000313" key="1">
    <source>
        <dbReference type="EMBL" id="KCZ81569.1"/>
    </source>
</evidence>
<dbReference type="EMBL" id="KK365140">
    <property type="protein sequence ID" value="KCZ81569.1"/>
    <property type="molecule type" value="Genomic_DNA"/>
</dbReference>
<dbReference type="Proteomes" id="UP000030655">
    <property type="component" value="Unassembled WGS sequence"/>
</dbReference>
<protein>
    <submittedName>
        <fullName evidence="1">Uncharacterized protein</fullName>
    </submittedName>
</protein>
<sequence>MQFLIWFLFCLSKNDDTKMEIRVVDIFLEIFDIDQYYDELGDSEILLLIDNASSLYELCISPLLETFKNSLNKRQEFNNNLEDYLFRIGDYHVKLKEEILNSIQLISNSQGKKCFNENFISRTIKFSRSSLEVFAVYLEESCFTLGMSMILLKIFLEVPIDNIYLNHENCLVLAITNPIAERYNPYNIYYMSNCNIKS</sequence>
<keyword evidence="2" id="KW-1185">Reference proteome</keyword>